<dbReference type="AlphaFoldDB" id="A0A0B6Y0W7"/>
<dbReference type="EMBL" id="HACG01002320">
    <property type="protein sequence ID" value="CEK49185.1"/>
    <property type="molecule type" value="Transcribed_RNA"/>
</dbReference>
<evidence type="ECO:0000256" key="1">
    <source>
        <dbReference type="SAM" id="MobiDB-lite"/>
    </source>
</evidence>
<feature type="non-terminal residue" evidence="2">
    <location>
        <position position="89"/>
    </location>
</feature>
<feature type="compositionally biased region" description="Basic residues" evidence="1">
    <location>
        <begin position="33"/>
        <end position="43"/>
    </location>
</feature>
<gene>
    <name evidence="2" type="primary">ORF6743</name>
</gene>
<reference evidence="2" key="1">
    <citation type="submission" date="2014-12" db="EMBL/GenBank/DDBJ databases">
        <title>Insight into the proteome of Arion vulgaris.</title>
        <authorList>
            <person name="Aradska J."/>
            <person name="Bulat T."/>
            <person name="Smidak R."/>
            <person name="Sarate P."/>
            <person name="Gangsoo J."/>
            <person name="Sialana F."/>
            <person name="Bilban M."/>
            <person name="Lubec G."/>
        </authorList>
    </citation>
    <scope>NUCLEOTIDE SEQUENCE</scope>
    <source>
        <tissue evidence="2">Skin</tissue>
    </source>
</reference>
<sequence length="89" mass="10218">MPAKKSRSNTGRGGEDKKRDYRDSKNKISARDHVKRLPSKSKSQRALLFKHNVLKIQTINLNRYNGLKMQPSPAQTINLSRYNGLKIQP</sequence>
<organism evidence="2">
    <name type="scientific">Arion vulgaris</name>
    <dbReference type="NCBI Taxonomy" id="1028688"/>
    <lineage>
        <taxon>Eukaryota</taxon>
        <taxon>Metazoa</taxon>
        <taxon>Spiralia</taxon>
        <taxon>Lophotrochozoa</taxon>
        <taxon>Mollusca</taxon>
        <taxon>Gastropoda</taxon>
        <taxon>Heterobranchia</taxon>
        <taxon>Euthyneura</taxon>
        <taxon>Panpulmonata</taxon>
        <taxon>Eupulmonata</taxon>
        <taxon>Stylommatophora</taxon>
        <taxon>Helicina</taxon>
        <taxon>Arionoidea</taxon>
        <taxon>Arionidae</taxon>
        <taxon>Arion</taxon>
    </lineage>
</organism>
<feature type="region of interest" description="Disordered" evidence="1">
    <location>
        <begin position="1"/>
        <end position="43"/>
    </location>
</feature>
<protein>
    <submittedName>
        <fullName evidence="2">Uncharacterized protein</fullName>
    </submittedName>
</protein>
<name>A0A0B6Y0W7_9EUPU</name>
<evidence type="ECO:0000313" key="2">
    <source>
        <dbReference type="EMBL" id="CEK49185.1"/>
    </source>
</evidence>
<proteinExistence type="predicted"/>
<feature type="compositionally biased region" description="Basic and acidic residues" evidence="1">
    <location>
        <begin position="13"/>
        <end position="32"/>
    </location>
</feature>
<accession>A0A0B6Y0W7</accession>